<dbReference type="SUPFAM" id="SSF52821">
    <property type="entry name" value="Rhodanese/Cell cycle control phosphatase"/>
    <property type="match status" value="1"/>
</dbReference>
<evidence type="ECO:0000313" key="1">
    <source>
        <dbReference type="EMBL" id="XDI38302.1"/>
    </source>
</evidence>
<dbReference type="AlphaFoldDB" id="A0AB39BWP0"/>
<proteinExistence type="predicted"/>
<gene>
    <name evidence="1" type="ORF">AB3N04_08255</name>
</gene>
<dbReference type="InterPro" id="IPR036873">
    <property type="entry name" value="Rhodanese-like_dom_sf"/>
</dbReference>
<protein>
    <recommendedName>
        <fullName evidence="2">Rhodanese domain-containing protein</fullName>
    </recommendedName>
</protein>
<dbReference type="RefSeq" id="WP_368505611.1">
    <property type="nucleotide sequence ID" value="NZ_CP162551.1"/>
</dbReference>
<sequence>MMAIVFILWLLVTMYVLYKRYVPVFGLNCSELEKVRQKDDILLLDVRDFPVAHKLTVGGTINIPLAYLKRHYDQIEGETVFLIGSEKFEINMTTRFLKRKGIKVAGFTIKNDLNRHDCKEKREPYGV</sequence>
<reference evidence="1" key="1">
    <citation type="submission" date="2024-07" db="EMBL/GenBank/DDBJ databases">
        <title>Identification and characteristics of an arsenic-resistant bacterial isolate, which belongs to a novel species.</title>
        <authorList>
            <person name="Juszczyk A."/>
            <person name="Kowalczyk A."/>
            <person name="Was K."/>
            <person name="Kosowicz W."/>
            <person name="Budzyn A."/>
            <person name="Latowski D."/>
        </authorList>
    </citation>
    <scope>NUCLEOTIDE SEQUENCE</scope>
    <source>
        <strain evidence="1">As8PL</strain>
    </source>
</reference>
<name>A0AB39BWP0_9BACI</name>
<dbReference type="EMBL" id="CP162551">
    <property type="protein sequence ID" value="XDI38302.1"/>
    <property type="molecule type" value="Genomic_DNA"/>
</dbReference>
<evidence type="ECO:0008006" key="2">
    <source>
        <dbReference type="Google" id="ProtNLM"/>
    </source>
</evidence>
<dbReference type="Gene3D" id="3.40.250.10">
    <property type="entry name" value="Rhodanese-like domain"/>
    <property type="match status" value="1"/>
</dbReference>
<organism evidence="1">
    <name type="scientific">Alkalihalophilus sp. As8PL</name>
    <dbReference type="NCBI Taxonomy" id="3237103"/>
    <lineage>
        <taxon>Bacteria</taxon>
        <taxon>Bacillati</taxon>
        <taxon>Bacillota</taxon>
        <taxon>Bacilli</taxon>
        <taxon>Bacillales</taxon>
        <taxon>Bacillaceae</taxon>
        <taxon>Alkalihalophilus</taxon>
    </lineage>
</organism>
<accession>A0AB39BWP0</accession>